<keyword evidence="5 8" id="KW-0812">Transmembrane</keyword>
<dbReference type="InterPro" id="IPR000522">
    <property type="entry name" value="ABC_transptr_permease_BtuC"/>
</dbReference>
<feature type="transmembrane region" description="Helical" evidence="8">
    <location>
        <begin position="248"/>
        <end position="276"/>
    </location>
</feature>
<evidence type="ECO:0000256" key="4">
    <source>
        <dbReference type="ARBA" id="ARBA00022475"/>
    </source>
</evidence>
<dbReference type="CDD" id="cd06550">
    <property type="entry name" value="TM_ABC_iron-siderophores_like"/>
    <property type="match status" value="1"/>
</dbReference>
<dbReference type="Pfam" id="PF01032">
    <property type="entry name" value="FecCD"/>
    <property type="match status" value="1"/>
</dbReference>
<evidence type="ECO:0000256" key="2">
    <source>
        <dbReference type="ARBA" id="ARBA00007935"/>
    </source>
</evidence>
<dbReference type="Proteomes" id="UP000077623">
    <property type="component" value="Unassembled WGS sequence"/>
</dbReference>
<feature type="transmembrane region" description="Helical" evidence="8">
    <location>
        <begin position="12"/>
        <end position="33"/>
    </location>
</feature>
<gene>
    <name evidence="9" type="ORF">A6V39_01405</name>
</gene>
<dbReference type="AlphaFoldDB" id="A0A1A9QG63"/>
<protein>
    <submittedName>
        <fullName evidence="9">ABC transporter</fullName>
    </submittedName>
</protein>
<keyword evidence="7 8" id="KW-0472">Membrane</keyword>
<feature type="transmembrane region" description="Helical" evidence="8">
    <location>
        <begin position="80"/>
        <end position="100"/>
    </location>
</feature>
<dbReference type="InterPro" id="IPR037294">
    <property type="entry name" value="ABC_BtuC-like"/>
</dbReference>
<feature type="transmembrane region" description="Helical" evidence="8">
    <location>
        <begin position="315"/>
        <end position="334"/>
    </location>
</feature>
<organism evidence="9 10">
    <name type="scientific">Candidatus Mycoplasma haematobovis</name>
    <dbReference type="NCBI Taxonomy" id="432608"/>
    <lineage>
        <taxon>Bacteria</taxon>
        <taxon>Bacillati</taxon>
        <taxon>Mycoplasmatota</taxon>
        <taxon>Mollicutes</taxon>
        <taxon>Mycoplasmataceae</taxon>
        <taxon>Mycoplasma</taxon>
    </lineage>
</organism>
<evidence type="ECO:0000256" key="5">
    <source>
        <dbReference type="ARBA" id="ARBA00022692"/>
    </source>
</evidence>
<dbReference type="SUPFAM" id="SSF81345">
    <property type="entry name" value="ABC transporter involved in vitamin B12 uptake, BtuC"/>
    <property type="match status" value="1"/>
</dbReference>
<comment type="caution">
    <text evidence="9">The sequence shown here is derived from an EMBL/GenBank/DDBJ whole genome shotgun (WGS) entry which is preliminary data.</text>
</comment>
<sequence>MQLFNEHKKDDLSKVIALLIICTTISFAMISIFEWRYDFSGNIGTIRIWQFLLAFFSGGALGVSGLLLQKLTRNNLADISILGIGSLNLIFIIIFIICKYDGTTDSSAVLRVYLPLISIASSILGTSIIYTLSKNKSDSCEKFTIIGIALQFVFEAISVTLTNTKLINDASDKAKINAEIQNFTYGRFPDVSKLSQNILWRGMTIAFVIAIIFITCIIYFFRREIDLLELNEELAKFYGVNVKVLKGFLYFCISLLVGIESAMIGSVALLGIVSASFTRLIFGNRSEIGIIVSFLVGGMLVTLASFISVNLNKNVPIGFLSTSLISPVFIYLLFKRN</sequence>
<dbReference type="GO" id="GO:0033214">
    <property type="term" value="P:siderophore-iron import into cell"/>
    <property type="evidence" value="ECO:0007669"/>
    <property type="project" value="TreeGrafter"/>
</dbReference>
<evidence type="ECO:0000256" key="7">
    <source>
        <dbReference type="ARBA" id="ARBA00023136"/>
    </source>
</evidence>
<dbReference type="EMBL" id="LWUJ01000010">
    <property type="protein sequence ID" value="OAL10710.1"/>
    <property type="molecule type" value="Genomic_DNA"/>
</dbReference>
<dbReference type="Gene3D" id="1.10.3470.10">
    <property type="entry name" value="ABC transporter involved in vitamin B12 uptake, BtuC"/>
    <property type="match status" value="1"/>
</dbReference>
<dbReference type="GO" id="GO:0022857">
    <property type="term" value="F:transmembrane transporter activity"/>
    <property type="evidence" value="ECO:0007669"/>
    <property type="project" value="InterPro"/>
</dbReference>
<evidence type="ECO:0000313" key="9">
    <source>
        <dbReference type="EMBL" id="OAL10710.1"/>
    </source>
</evidence>
<proteinExistence type="inferred from homology"/>
<evidence type="ECO:0000256" key="8">
    <source>
        <dbReference type="SAM" id="Phobius"/>
    </source>
</evidence>
<feature type="transmembrane region" description="Helical" evidence="8">
    <location>
        <begin position="288"/>
        <end position="309"/>
    </location>
</feature>
<evidence type="ECO:0000256" key="3">
    <source>
        <dbReference type="ARBA" id="ARBA00022448"/>
    </source>
</evidence>
<feature type="transmembrane region" description="Helical" evidence="8">
    <location>
        <begin position="112"/>
        <end position="132"/>
    </location>
</feature>
<dbReference type="GO" id="GO:0005886">
    <property type="term" value="C:plasma membrane"/>
    <property type="evidence" value="ECO:0007669"/>
    <property type="project" value="UniProtKB-SubCell"/>
</dbReference>
<comment type="similarity">
    <text evidence="2">Belongs to the binding-protein-dependent transport system permease family. FecCD subfamily.</text>
</comment>
<dbReference type="PANTHER" id="PTHR30472">
    <property type="entry name" value="FERRIC ENTEROBACTIN TRANSPORT SYSTEM PERMEASE PROTEIN"/>
    <property type="match status" value="1"/>
</dbReference>
<keyword evidence="4" id="KW-1003">Cell membrane</keyword>
<feature type="transmembrane region" description="Helical" evidence="8">
    <location>
        <begin position="48"/>
        <end position="68"/>
    </location>
</feature>
<keyword evidence="3" id="KW-0813">Transport</keyword>
<name>A0A1A9QG63_9MOLU</name>
<evidence type="ECO:0000256" key="6">
    <source>
        <dbReference type="ARBA" id="ARBA00022989"/>
    </source>
</evidence>
<dbReference type="RefSeq" id="WP_187149944.1">
    <property type="nucleotide sequence ID" value="NZ_LWUJ01000010.1"/>
</dbReference>
<evidence type="ECO:0000256" key="1">
    <source>
        <dbReference type="ARBA" id="ARBA00004651"/>
    </source>
</evidence>
<dbReference type="STRING" id="432608.A6V39_01405"/>
<comment type="subcellular location">
    <subcellularLocation>
        <location evidence="1">Cell membrane</location>
        <topology evidence="1">Multi-pass membrane protein</topology>
    </subcellularLocation>
</comment>
<keyword evidence="10" id="KW-1185">Reference proteome</keyword>
<feature type="transmembrane region" description="Helical" evidence="8">
    <location>
        <begin position="198"/>
        <end position="221"/>
    </location>
</feature>
<evidence type="ECO:0000313" key="10">
    <source>
        <dbReference type="Proteomes" id="UP000077623"/>
    </source>
</evidence>
<accession>A0A1A9QG63</accession>
<dbReference type="PANTHER" id="PTHR30472:SF24">
    <property type="entry name" value="FERRIC ENTEROBACTIN TRANSPORT SYSTEM PERMEASE PROTEIN FEPG"/>
    <property type="match status" value="1"/>
</dbReference>
<keyword evidence="6 8" id="KW-1133">Transmembrane helix</keyword>
<reference evidence="10" key="1">
    <citation type="submission" date="2016-04" db="EMBL/GenBank/DDBJ databases">
        <authorList>
            <person name="Quiroz-Castaneda R.E."/>
            <person name="Martinez-Ocampo F."/>
        </authorList>
    </citation>
    <scope>NUCLEOTIDE SEQUENCE [LARGE SCALE GENOMIC DNA]</scope>
    <source>
        <strain evidence="10">INIFAP01</strain>
    </source>
</reference>